<dbReference type="EMBL" id="SAEB01000007">
    <property type="protein sequence ID" value="RVD83725.1"/>
    <property type="molecule type" value="Genomic_DNA"/>
</dbReference>
<dbReference type="GO" id="GO:0008270">
    <property type="term" value="F:zinc ion binding"/>
    <property type="evidence" value="ECO:0007669"/>
    <property type="project" value="UniProtKB-KW"/>
</dbReference>
<dbReference type="SUPFAM" id="SSF57667">
    <property type="entry name" value="beta-beta-alpha zinc fingers"/>
    <property type="match status" value="1"/>
</dbReference>
<dbReference type="Gene3D" id="3.30.160.60">
    <property type="entry name" value="Classic Zinc Finger"/>
    <property type="match status" value="1"/>
</dbReference>
<gene>
    <name evidence="5" type="ORF">DFL_005503</name>
</gene>
<keyword evidence="1" id="KW-0862">Zinc</keyword>
<dbReference type="SMART" id="SM00355">
    <property type="entry name" value="ZnF_C2H2"/>
    <property type="match status" value="2"/>
</dbReference>
<keyword evidence="6" id="KW-1185">Reference proteome</keyword>
<comment type="caution">
    <text evidence="5">The sequence shown here is derived from an EMBL/GenBank/DDBJ whole genome shotgun (WGS) entry which is preliminary data.</text>
</comment>
<accession>A0A436ZYA8</accession>
<feature type="compositionally biased region" description="Polar residues" evidence="3">
    <location>
        <begin position="480"/>
        <end position="501"/>
    </location>
</feature>
<feature type="compositionally biased region" description="Basic and acidic residues" evidence="3">
    <location>
        <begin position="319"/>
        <end position="331"/>
    </location>
</feature>
<dbReference type="VEuPathDB" id="FungiDB:DFL_005503"/>
<name>A0A436ZYA8_ARTFL</name>
<feature type="coiled-coil region" evidence="2">
    <location>
        <begin position="649"/>
        <end position="683"/>
    </location>
</feature>
<feature type="compositionally biased region" description="Basic and acidic residues" evidence="3">
    <location>
        <begin position="285"/>
        <end position="310"/>
    </location>
</feature>
<dbReference type="OrthoDB" id="6365676at2759"/>
<dbReference type="PROSITE" id="PS50157">
    <property type="entry name" value="ZINC_FINGER_C2H2_2"/>
    <property type="match status" value="1"/>
</dbReference>
<dbReference type="GeneID" id="93587814"/>
<feature type="compositionally biased region" description="Polar residues" evidence="3">
    <location>
        <begin position="619"/>
        <end position="635"/>
    </location>
</feature>
<keyword evidence="2" id="KW-0175">Coiled coil</keyword>
<feature type="region of interest" description="Disordered" evidence="3">
    <location>
        <begin position="575"/>
        <end position="647"/>
    </location>
</feature>
<feature type="compositionally biased region" description="Polar residues" evidence="3">
    <location>
        <begin position="510"/>
        <end position="525"/>
    </location>
</feature>
<evidence type="ECO:0000313" key="5">
    <source>
        <dbReference type="EMBL" id="RVD83725.1"/>
    </source>
</evidence>
<dbReference type="RefSeq" id="XP_067489269.1">
    <property type="nucleotide sequence ID" value="XM_067634773.1"/>
</dbReference>
<reference evidence="5 6" key="1">
    <citation type="submission" date="2019-01" db="EMBL/GenBank/DDBJ databases">
        <title>Intercellular communication is required for trap formation in the nematode-trapping fungus Duddingtonia flagrans.</title>
        <authorList>
            <person name="Youssar L."/>
            <person name="Wernet V."/>
            <person name="Hensel N."/>
            <person name="Hildebrandt H.-G."/>
            <person name="Fischer R."/>
        </authorList>
    </citation>
    <scope>NUCLEOTIDE SEQUENCE [LARGE SCALE GENOMIC DNA]</scope>
    <source>
        <strain evidence="5 6">CBS H-5679</strain>
    </source>
</reference>
<keyword evidence="1" id="KW-0863">Zinc-finger</keyword>
<feature type="compositionally biased region" description="Polar residues" evidence="3">
    <location>
        <begin position="430"/>
        <end position="439"/>
    </location>
</feature>
<feature type="compositionally biased region" description="Basic and acidic residues" evidence="3">
    <location>
        <begin position="637"/>
        <end position="647"/>
    </location>
</feature>
<feature type="region of interest" description="Disordered" evidence="3">
    <location>
        <begin position="268"/>
        <end position="351"/>
    </location>
</feature>
<feature type="region of interest" description="Disordered" evidence="3">
    <location>
        <begin position="430"/>
        <end position="527"/>
    </location>
</feature>
<organism evidence="5 6">
    <name type="scientific">Arthrobotrys flagrans</name>
    <name type="common">Nematode-trapping fungus</name>
    <name type="synonym">Trichothecium flagrans</name>
    <dbReference type="NCBI Taxonomy" id="97331"/>
    <lineage>
        <taxon>Eukaryota</taxon>
        <taxon>Fungi</taxon>
        <taxon>Dikarya</taxon>
        <taxon>Ascomycota</taxon>
        <taxon>Pezizomycotina</taxon>
        <taxon>Orbiliomycetes</taxon>
        <taxon>Orbiliales</taxon>
        <taxon>Orbiliaceae</taxon>
        <taxon>Arthrobotrys</taxon>
    </lineage>
</organism>
<feature type="compositionally biased region" description="Low complexity" evidence="3">
    <location>
        <begin position="440"/>
        <end position="452"/>
    </location>
</feature>
<sequence>MDIPSDFPGSGSIYSPCPAPVYFACGFSGVDGGKVGRKFTIDNVKAKIQEEDNPRCVSMGSMSCHSTATHGIGREEQGNGWKNSDGIGDVLDIINMDHDSSDDFKRHCLNGKTITLDTNFGNDQNLRSFSELTSIALGKLSLWNPSILLTQIVKTNQHCYSAIDYLELSTLSFLPVSPLSRCGADELGWKLSGWTGLYIQTIIASLISPCPHISKIIDGFNEITNTLPIPSSTQGILGFPNHSRSRRTFWNTLLNRFPASIVTKIRGPADRRRTTEEVTTTWVESHSHYSIDPKEPSSSKPSADRRRTTEEDTTTCVESHSHYSIDPKEPPSSKPSALVSPAPGYQKNLPTPPSSLVFHEWPDITPPWKISNAPNMEAHHNFDQIPFGNDLLNYPLSDPTMSFDWLNADDINSILNFTFDQTFTQTRTAGYQTSEQTAPLSPASLAPSSSNSSKKRSTNRTQTTTPDKSMLFLNEKTGLLSPNITRFAPSTTQSPNTNGPRSPSPAPRDLQQQGSQTSSNDSSHPQPYVCEHCKAPFRFSRDYWQHKAQVHNDFRFRCQLGCGKGFARHDNLVQHHRESKRHRRSLSPVVDAEELSRRTKARKTSLMTVESDEPRFDSPPTSSFGGSSDTVSNGTPRDAETDAPVHPDYLRLQRDFELLSAKYELLKKKVNTLTEEKEEWEARELRTSYPKP</sequence>
<evidence type="ECO:0000256" key="2">
    <source>
        <dbReference type="SAM" id="Coils"/>
    </source>
</evidence>
<protein>
    <recommendedName>
        <fullName evidence="4">C2H2-type domain-containing protein</fullName>
    </recommendedName>
</protein>
<dbReference type="InterPro" id="IPR036236">
    <property type="entry name" value="Znf_C2H2_sf"/>
</dbReference>
<dbReference type="InterPro" id="IPR013087">
    <property type="entry name" value="Znf_C2H2_type"/>
</dbReference>
<evidence type="ECO:0000313" key="6">
    <source>
        <dbReference type="Proteomes" id="UP000283090"/>
    </source>
</evidence>
<keyword evidence="1" id="KW-0479">Metal-binding</keyword>
<dbReference type="Proteomes" id="UP000283090">
    <property type="component" value="Unassembled WGS sequence"/>
</dbReference>
<dbReference type="AlphaFoldDB" id="A0A436ZYA8"/>
<proteinExistence type="predicted"/>
<evidence type="ECO:0000256" key="1">
    <source>
        <dbReference type="PROSITE-ProRule" id="PRU00042"/>
    </source>
</evidence>
<feature type="domain" description="C2H2-type" evidence="4">
    <location>
        <begin position="556"/>
        <end position="582"/>
    </location>
</feature>
<evidence type="ECO:0000256" key="3">
    <source>
        <dbReference type="SAM" id="MobiDB-lite"/>
    </source>
</evidence>
<evidence type="ECO:0000259" key="4">
    <source>
        <dbReference type="PROSITE" id="PS50157"/>
    </source>
</evidence>